<dbReference type="InterPro" id="IPR011048">
    <property type="entry name" value="Haem_d1_sf"/>
</dbReference>
<keyword evidence="4" id="KW-1185">Reference proteome</keyword>
<proteinExistence type="predicted"/>
<feature type="domain" description="Choice-of-anchor I" evidence="2">
    <location>
        <begin position="43"/>
        <end position="344"/>
    </location>
</feature>
<sequence>MFRKNVLASAIVVSLFLTACGGGSSSEPAQPVAEVTPNAIQMNFLGRYESGVFEQSAAEIPAVDFASKRGFVVNAQKGALDVLDLSAPATPTFISSVLVSAINGIPANSVVNSVASSNGLVAIAIESSPKTDPGFVTIYRASDLTLLDFIEVGAQPDMLVFTPDAKQLLVANEGEPETDYVRDPEGSVTVIDVTTPTSLSARTASFRAFNDQVDDLRQKGLRVFGRNATLAQDLEPEYIAVSPDSQTAYVSLQENNALAVVDLATARVSKILPLGYKDHGQMGNGFDASDRDGGMNINVHPGVMGMYLPDAIAVRQFAGVDYVITANEGDSRDWGNYLEESRVKDLVSGSNGTFSDAPLDLAALAGGAILNPATFAYCGASMTSPGNCREDDILGRLKVTWTQGFQRNADGSPKLYLSNGTLAPIDTPPADTRLMYDTLFSFGARSMSVFLANTGELVWDSGDFLEQYTGGDLCRAGVLRDTLCQSFFNSGHDDVALDNRSDDKGPEPEGIVLGQIGAKTFAFLGLERVGGVMAFDVTDPKLPVFQDYLNSRDFSVTKTSKDSGDLGAEGLAFIPSAQSPTGKPLLVTGHEVSGTTSVYEVTAK</sequence>
<evidence type="ECO:0000256" key="1">
    <source>
        <dbReference type="SAM" id="SignalP"/>
    </source>
</evidence>
<evidence type="ECO:0000313" key="3">
    <source>
        <dbReference type="EMBL" id="REH37756.1"/>
    </source>
</evidence>
<protein>
    <recommendedName>
        <fullName evidence="2">Choice-of-anchor I domain-containing protein</fullName>
    </recommendedName>
</protein>
<dbReference type="PROSITE" id="PS51257">
    <property type="entry name" value="PROKAR_LIPOPROTEIN"/>
    <property type="match status" value="1"/>
</dbReference>
<feature type="domain" description="Choice-of-anchor I" evidence="2">
    <location>
        <begin position="434"/>
        <end position="601"/>
    </location>
</feature>
<evidence type="ECO:0000259" key="2">
    <source>
        <dbReference type="Pfam" id="PF22494"/>
    </source>
</evidence>
<dbReference type="InterPro" id="IPR052956">
    <property type="entry name" value="Mesenchyme-surface_protein"/>
</dbReference>
<keyword evidence="1" id="KW-0732">Signal</keyword>
<dbReference type="Gene3D" id="2.130.10.10">
    <property type="entry name" value="YVTN repeat-like/Quinoprotein amine dehydrogenase"/>
    <property type="match status" value="1"/>
</dbReference>
<dbReference type="EMBL" id="QUNR01000003">
    <property type="protein sequence ID" value="REH37756.1"/>
    <property type="molecule type" value="Genomic_DNA"/>
</dbReference>
<evidence type="ECO:0000313" key="4">
    <source>
        <dbReference type="Proteomes" id="UP000256774"/>
    </source>
</evidence>
<dbReference type="PANTHER" id="PTHR46928:SF1">
    <property type="entry name" value="MESENCHYME-SPECIFIC CELL SURFACE GLYCOPROTEIN"/>
    <property type="match status" value="1"/>
</dbReference>
<dbReference type="InterPro" id="IPR015943">
    <property type="entry name" value="WD40/YVTN_repeat-like_dom_sf"/>
</dbReference>
<dbReference type="Pfam" id="PF22494">
    <property type="entry name" value="choice_anch_I"/>
    <property type="match status" value="2"/>
</dbReference>
<dbReference type="InterPro" id="IPR055188">
    <property type="entry name" value="Choice_anch_I"/>
</dbReference>
<feature type="chain" id="PRO_5017633602" description="Choice-of-anchor I domain-containing protein" evidence="1">
    <location>
        <begin position="20"/>
        <end position="604"/>
    </location>
</feature>
<reference evidence="3 4" key="1">
    <citation type="submission" date="2018-08" db="EMBL/GenBank/DDBJ databases">
        <title>Genomic Encyclopedia of Type Strains, Phase IV (KMG-IV): sequencing the most valuable type-strain genomes for metagenomic binning, comparative biology and taxonomic classification.</title>
        <authorList>
            <person name="Goeker M."/>
        </authorList>
    </citation>
    <scope>NUCLEOTIDE SEQUENCE [LARGE SCALE GENOMIC DNA]</scope>
    <source>
        <strain evidence="3 4">DSM 26022</strain>
    </source>
</reference>
<dbReference type="PANTHER" id="PTHR46928">
    <property type="entry name" value="MESENCHYME-SPECIFIC CELL SURFACE GLYCOPROTEIN"/>
    <property type="match status" value="1"/>
</dbReference>
<gene>
    <name evidence="3" type="ORF">DFR26_1538</name>
</gene>
<organism evidence="3 4">
    <name type="scientific">Paraperlucidibaca baekdonensis</name>
    <dbReference type="NCBI Taxonomy" id="748120"/>
    <lineage>
        <taxon>Bacteria</taxon>
        <taxon>Pseudomonadati</taxon>
        <taxon>Pseudomonadota</taxon>
        <taxon>Gammaproteobacteria</taxon>
        <taxon>Moraxellales</taxon>
        <taxon>Moraxellaceae</taxon>
        <taxon>Paraperlucidibaca</taxon>
    </lineage>
</organism>
<accession>A0A3E0H3X1</accession>
<dbReference type="AlphaFoldDB" id="A0A3E0H3X1"/>
<feature type="signal peptide" evidence="1">
    <location>
        <begin position="1"/>
        <end position="19"/>
    </location>
</feature>
<dbReference type="RefSeq" id="WP_116208367.1">
    <property type="nucleotide sequence ID" value="NZ_QUNR01000003.1"/>
</dbReference>
<dbReference type="Proteomes" id="UP000256774">
    <property type="component" value="Unassembled WGS sequence"/>
</dbReference>
<dbReference type="OrthoDB" id="9803927at2"/>
<comment type="caution">
    <text evidence="3">The sequence shown here is derived from an EMBL/GenBank/DDBJ whole genome shotgun (WGS) entry which is preliminary data.</text>
</comment>
<dbReference type="NCBIfam" id="NF038117">
    <property type="entry name" value="choice_anch_I"/>
    <property type="match status" value="1"/>
</dbReference>
<dbReference type="SUPFAM" id="SSF51004">
    <property type="entry name" value="C-terminal (heme d1) domain of cytochrome cd1-nitrite reductase"/>
    <property type="match status" value="1"/>
</dbReference>
<name>A0A3E0H3X1_9GAMM</name>